<protein>
    <submittedName>
        <fullName evidence="1">Uncharacterized protein</fullName>
    </submittedName>
</protein>
<dbReference type="EMBL" id="JARBHA010000011">
    <property type="protein sequence ID" value="KAJ9688674.1"/>
    <property type="molecule type" value="Genomic_DNA"/>
</dbReference>
<evidence type="ECO:0000313" key="2">
    <source>
        <dbReference type="Proteomes" id="UP001168098"/>
    </source>
</evidence>
<name>A0AA39DLV0_VITRO</name>
<keyword evidence="2" id="KW-1185">Reference proteome</keyword>
<accession>A0AA39DLV0</accession>
<reference evidence="1 2" key="1">
    <citation type="journal article" date="2023" name="BMC Biotechnol.">
        <title>Vitis rotundifolia cv Carlos genome sequencing.</title>
        <authorList>
            <person name="Huff M."/>
            <person name="Hulse-Kemp A."/>
            <person name="Scheffler B."/>
            <person name="Youngblood R."/>
            <person name="Simpson S."/>
            <person name="Babiker E."/>
            <person name="Staton M."/>
        </authorList>
    </citation>
    <scope>NUCLEOTIDE SEQUENCE [LARGE SCALE GENOMIC DNA]</scope>
    <source>
        <tissue evidence="1">Leaf</tissue>
    </source>
</reference>
<sequence length="153" mass="16285">MVLPSMPKIKGKGLSFMGNCGLLVAENLKVILSSPIQSPSSYFPPSCGLTSSFLSPSVPNLPSLAIQSLIPLENRVNSEFFFKKDDDGSVGQTSDGILNLLTESVNPFLPKPISPIKASNLVTISQGVTADSPSGEFQIVGCLPGKWQKCVRF</sequence>
<gene>
    <name evidence="1" type="ORF">PVL29_014363</name>
</gene>
<evidence type="ECO:0000313" key="1">
    <source>
        <dbReference type="EMBL" id="KAJ9688674.1"/>
    </source>
</evidence>
<dbReference type="Proteomes" id="UP001168098">
    <property type="component" value="Unassembled WGS sequence"/>
</dbReference>
<comment type="caution">
    <text evidence="1">The sequence shown here is derived from an EMBL/GenBank/DDBJ whole genome shotgun (WGS) entry which is preliminary data.</text>
</comment>
<dbReference type="AlphaFoldDB" id="A0AA39DLV0"/>
<proteinExistence type="predicted"/>
<organism evidence="1 2">
    <name type="scientific">Vitis rotundifolia</name>
    <name type="common">Muscadine grape</name>
    <dbReference type="NCBI Taxonomy" id="103349"/>
    <lineage>
        <taxon>Eukaryota</taxon>
        <taxon>Viridiplantae</taxon>
        <taxon>Streptophyta</taxon>
        <taxon>Embryophyta</taxon>
        <taxon>Tracheophyta</taxon>
        <taxon>Spermatophyta</taxon>
        <taxon>Magnoliopsida</taxon>
        <taxon>eudicotyledons</taxon>
        <taxon>Gunneridae</taxon>
        <taxon>Pentapetalae</taxon>
        <taxon>rosids</taxon>
        <taxon>Vitales</taxon>
        <taxon>Vitaceae</taxon>
        <taxon>Viteae</taxon>
        <taxon>Vitis</taxon>
    </lineage>
</organism>